<name>A0A0U0SPJ3_MYCTX</name>
<reference evidence="2" key="1">
    <citation type="submission" date="2015-03" db="EMBL/GenBank/DDBJ databases">
        <authorList>
            <consortium name="Pathogen Informatics"/>
        </authorList>
    </citation>
    <scope>NUCLEOTIDE SEQUENCE [LARGE SCALE GENOMIC DNA]</scope>
    <source>
        <strain evidence="2">K00500041</strain>
    </source>
</reference>
<dbReference type="AlphaFoldDB" id="A0A0U0SPJ3"/>
<sequence>MPPIASSPSLGRHARTRSMPASIWRAYPLNSWPSVTGTASIRCVRPDFTTVCQSRALAANASCSCCSAGMR</sequence>
<organism evidence="1 2">
    <name type="scientific">Mycobacterium tuberculosis</name>
    <dbReference type="NCBI Taxonomy" id="1773"/>
    <lineage>
        <taxon>Bacteria</taxon>
        <taxon>Bacillati</taxon>
        <taxon>Actinomycetota</taxon>
        <taxon>Actinomycetes</taxon>
        <taxon>Mycobacteriales</taxon>
        <taxon>Mycobacteriaceae</taxon>
        <taxon>Mycobacterium</taxon>
        <taxon>Mycobacterium tuberculosis complex</taxon>
    </lineage>
</organism>
<dbReference type="EMBL" id="CSAE01000534">
    <property type="protein sequence ID" value="COW46318.1"/>
    <property type="molecule type" value="Genomic_DNA"/>
</dbReference>
<dbReference type="Proteomes" id="UP000038802">
    <property type="component" value="Unassembled WGS sequence"/>
</dbReference>
<gene>
    <name evidence="1" type="ORF">ERS007703_03699</name>
</gene>
<evidence type="ECO:0000313" key="1">
    <source>
        <dbReference type="EMBL" id="COW46318.1"/>
    </source>
</evidence>
<evidence type="ECO:0000313" key="2">
    <source>
        <dbReference type="Proteomes" id="UP000038802"/>
    </source>
</evidence>
<proteinExistence type="predicted"/>
<protein>
    <submittedName>
        <fullName evidence="1">Uncharacterized protein</fullName>
    </submittedName>
</protein>
<accession>A0A0U0SPJ3</accession>